<dbReference type="PANTHER" id="PTHR33375:SF1">
    <property type="entry name" value="CHROMOSOME-PARTITIONING PROTEIN PARB-RELATED"/>
    <property type="match status" value="1"/>
</dbReference>
<gene>
    <name evidence="2" type="ORF">SAMN05660686_02081</name>
</gene>
<dbReference type="PANTHER" id="PTHR33375">
    <property type="entry name" value="CHROMOSOME-PARTITIONING PROTEIN PARB-RELATED"/>
    <property type="match status" value="1"/>
</dbReference>
<dbReference type="EMBL" id="FNBW01000005">
    <property type="protein sequence ID" value="SDF69060.1"/>
    <property type="molecule type" value="Genomic_DNA"/>
</dbReference>
<proteinExistence type="predicted"/>
<dbReference type="InterPro" id="IPR036086">
    <property type="entry name" value="ParB/Sulfiredoxin_sf"/>
</dbReference>
<organism evidence="2 3">
    <name type="scientific">Thalassobaculum litoreum DSM 18839</name>
    <dbReference type="NCBI Taxonomy" id="1123362"/>
    <lineage>
        <taxon>Bacteria</taxon>
        <taxon>Pseudomonadati</taxon>
        <taxon>Pseudomonadota</taxon>
        <taxon>Alphaproteobacteria</taxon>
        <taxon>Rhodospirillales</taxon>
        <taxon>Thalassobaculaceae</taxon>
        <taxon>Thalassobaculum</taxon>
    </lineage>
</organism>
<dbReference type="Gene3D" id="1.10.10.2830">
    <property type="match status" value="1"/>
</dbReference>
<evidence type="ECO:0000313" key="2">
    <source>
        <dbReference type="EMBL" id="SDF69060.1"/>
    </source>
</evidence>
<protein>
    <submittedName>
        <fullName evidence="2">Chromosome partitioning protein, ParB family</fullName>
    </submittedName>
</protein>
<dbReference type="SUPFAM" id="SSF110849">
    <property type="entry name" value="ParB/Sulfiredoxin"/>
    <property type="match status" value="1"/>
</dbReference>
<dbReference type="GO" id="GO:0005694">
    <property type="term" value="C:chromosome"/>
    <property type="evidence" value="ECO:0007669"/>
    <property type="project" value="TreeGrafter"/>
</dbReference>
<evidence type="ECO:0000313" key="3">
    <source>
        <dbReference type="Proteomes" id="UP000198615"/>
    </source>
</evidence>
<dbReference type="Pfam" id="PF02195">
    <property type="entry name" value="ParB_N"/>
    <property type="match status" value="1"/>
</dbReference>
<name>A0A8G2BHI3_9PROT</name>
<dbReference type="AlphaFoldDB" id="A0A8G2BHI3"/>
<sequence>MTNQLEIVAGEERQNRSKPADRIALPIAIDRVIVRDRLRAVDHDHVATLAGSMADRGQQQPIAVAVRPEGLKLVAGLHRLLAAKLLGWATISAVTEEGTDEELRLVEIDENLARNNLSALDRAIALQERKRIYEAIYPEAKRGGDRRSSQQDQNDIVSFSSINRPDIVAFSKAVSAKLGLDKRSVERAVKIATALSAEHREALSTHKIAKNQAELLKLAKLPTAERDKAVQLLTRAEEPAKNVSTAVEIIRGHRATAERSPEDKAFERLLNLFGRTPKKVQRRFIEHLQANGQLDGLKGDA</sequence>
<dbReference type="Proteomes" id="UP000198615">
    <property type="component" value="Unassembled WGS sequence"/>
</dbReference>
<dbReference type="GO" id="GO:0007059">
    <property type="term" value="P:chromosome segregation"/>
    <property type="evidence" value="ECO:0007669"/>
    <property type="project" value="TreeGrafter"/>
</dbReference>
<keyword evidence="3" id="KW-1185">Reference proteome</keyword>
<dbReference type="GO" id="GO:0045881">
    <property type="term" value="P:positive regulation of sporulation resulting in formation of a cellular spore"/>
    <property type="evidence" value="ECO:0007669"/>
    <property type="project" value="TreeGrafter"/>
</dbReference>
<dbReference type="Gene3D" id="3.90.1530.30">
    <property type="match status" value="1"/>
</dbReference>
<feature type="domain" description="ParB-like N-terminal" evidence="1">
    <location>
        <begin position="25"/>
        <end position="112"/>
    </location>
</feature>
<dbReference type="SMART" id="SM00470">
    <property type="entry name" value="ParB"/>
    <property type="match status" value="1"/>
</dbReference>
<dbReference type="InterPro" id="IPR003115">
    <property type="entry name" value="ParB_N"/>
</dbReference>
<dbReference type="InterPro" id="IPR050336">
    <property type="entry name" value="Chromosome_partition/occlusion"/>
</dbReference>
<comment type="caution">
    <text evidence="2">The sequence shown here is derived from an EMBL/GenBank/DDBJ whole genome shotgun (WGS) entry which is preliminary data.</text>
</comment>
<dbReference type="RefSeq" id="WP_175474175.1">
    <property type="nucleotide sequence ID" value="NZ_FNBW01000005.1"/>
</dbReference>
<reference evidence="2 3" key="1">
    <citation type="submission" date="2016-10" db="EMBL/GenBank/DDBJ databases">
        <authorList>
            <person name="Varghese N."/>
            <person name="Submissions S."/>
        </authorList>
    </citation>
    <scope>NUCLEOTIDE SEQUENCE [LARGE SCALE GENOMIC DNA]</scope>
    <source>
        <strain evidence="2 3">DSM 18839</strain>
    </source>
</reference>
<evidence type="ECO:0000259" key="1">
    <source>
        <dbReference type="SMART" id="SM00470"/>
    </source>
</evidence>
<accession>A0A8G2BHI3</accession>
<dbReference type="CDD" id="cd16409">
    <property type="entry name" value="ParB_N_like"/>
    <property type="match status" value="1"/>
</dbReference>